<feature type="transmembrane region" description="Helical" evidence="2">
    <location>
        <begin position="21"/>
        <end position="37"/>
    </location>
</feature>
<evidence type="ECO:0000256" key="2">
    <source>
        <dbReference type="SAM" id="Phobius"/>
    </source>
</evidence>
<protein>
    <submittedName>
        <fullName evidence="3">Uncharacterized protein</fullName>
    </submittedName>
</protein>
<dbReference type="AlphaFoldDB" id="A0A6J5XQY2"/>
<keyword evidence="2" id="KW-0812">Transmembrane</keyword>
<keyword evidence="2" id="KW-1133">Transmembrane helix</keyword>
<dbReference type="OrthoDB" id="687739at2759"/>
<evidence type="ECO:0000256" key="1">
    <source>
        <dbReference type="SAM" id="MobiDB-lite"/>
    </source>
</evidence>
<dbReference type="EMBL" id="CAEKKB010000006">
    <property type="protein sequence ID" value="CAB4314632.1"/>
    <property type="molecule type" value="Genomic_DNA"/>
</dbReference>
<dbReference type="Proteomes" id="UP000507245">
    <property type="component" value="Unassembled WGS sequence"/>
</dbReference>
<accession>A0A6J5XQY2</accession>
<organism evidence="3 4">
    <name type="scientific">Prunus armeniaca</name>
    <name type="common">Apricot</name>
    <name type="synonym">Armeniaca vulgaris</name>
    <dbReference type="NCBI Taxonomy" id="36596"/>
    <lineage>
        <taxon>Eukaryota</taxon>
        <taxon>Viridiplantae</taxon>
        <taxon>Streptophyta</taxon>
        <taxon>Embryophyta</taxon>
        <taxon>Tracheophyta</taxon>
        <taxon>Spermatophyta</taxon>
        <taxon>Magnoliopsida</taxon>
        <taxon>eudicotyledons</taxon>
        <taxon>Gunneridae</taxon>
        <taxon>Pentapetalae</taxon>
        <taxon>rosids</taxon>
        <taxon>fabids</taxon>
        <taxon>Rosales</taxon>
        <taxon>Rosaceae</taxon>
        <taxon>Amygdaloideae</taxon>
        <taxon>Amygdaleae</taxon>
        <taxon>Prunus</taxon>
    </lineage>
</organism>
<proteinExistence type="predicted"/>
<gene>
    <name evidence="3" type="ORF">ORAREDHAP_LOCUS39109</name>
</gene>
<evidence type="ECO:0000313" key="3">
    <source>
        <dbReference type="EMBL" id="CAB4314632.1"/>
    </source>
</evidence>
<feature type="region of interest" description="Disordered" evidence="1">
    <location>
        <begin position="47"/>
        <end position="66"/>
    </location>
</feature>
<keyword evidence="2" id="KW-0472">Membrane</keyword>
<reference evidence="4" key="1">
    <citation type="journal article" date="2020" name="Genome Biol.">
        <title>Gamete binning: chromosome-level and haplotype-resolved genome assembly enabled by high-throughput single-cell sequencing of gamete genomes.</title>
        <authorList>
            <person name="Campoy J.A."/>
            <person name="Sun H."/>
            <person name="Goel M."/>
            <person name="Jiao W.-B."/>
            <person name="Folz-Donahue K."/>
            <person name="Wang N."/>
            <person name="Rubio M."/>
            <person name="Liu C."/>
            <person name="Kukat C."/>
            <person name="Ruiz D."/>
            <person name="Huettel B."/>
            <person name="Schneeberger K."/>
        </authorList>
    </citation>
    <scope>NUCLEOTIDE SEQUENCE [LARGE SCALE GENOMIC DNA]</scope>
    <source>
        <strain evidence="4">cv. Rojo Pasion</strain>
    </source>
</reference>
<keyword evidence="4" id="KW-1185">Reference proteome</keyword>
<name>A0A6J5XQY2_PRUAR</name>
<evidence type="ECO:0000313" key="4">
    <source>
        <dbReference type="Proteomes" id="UP000507245"/>
    </source>
</evidence>
<sequence>MESSTSKVQVIIKHMLHKARIPLALSVAGFICARIMAKRSFNPKESLLETDDDEVSSPRDQYFSKA</sequence>